<proteinExistence type="predicted"/>
<dbReference type="Proteomes" id="UP000177122">
    <property type="component" value="Unassembled WGS sequence"/>
</dbReference>
<accession>A0A1G2CWU3</accession>
<reference evidence="1 2" key="1">
    <citation type="journal article" date="2016" name="Nat. Commun.">
        <title>Thousands of microbial genomes shed light on interconnected biogeochemical processes in an aquifer system.</title>
        <authorList>
            <person name="Anantharaman K."/>
            <person name="Brown C.T."/>
            <person name="Hug L.A."/>
            <person name="Sharon I."/>
            <person name="Castelle C.J."/>
            <person name="Probst A.J."/>
            <person name="Thomas B.C."/>
            <person name="Singh A."/>
            <person name="Wilkins M.J."/>
            <person name="Karaoz U."/>
            <person name="Brodie E.L."/>
            <person name="Williams K.H."/>
            <person name="Hubbard S.S."/>
            <person name="Banfield J.F."/>
        </authorList>
    </citation>
    <scope>NUCLEOTIDE SEQUENCE [LARGE SCALE GENOMIC DNA]</scope>
</reference>
<gene>
    <name evidence="1" type="ORF">A2845_01205</name>
</gene>
<name>A0A1G2CWU3_9BACT</name>
<sequence>MRIFEMRNIADKCTGGKIRIKGRWHTIAKVENSAGGGRTDPMVCFETVGHKTFMFYGFQHVILLRTGEYVGENDAFKIIPQKT</sequence>
<evidence type="ECO:0000313" key="1">
    <source>
        <dbReference type="EMBL" id="OGZ05747.1"/>
    </source>
</evidence>
<dbReference type="AlphaFoldDB" id="A0A1G2CWU3"/>
<dbReference type="EMBL" id="MHLI01000007">
    <property type="protein sequence ID" value="OGZ05747.1"/>
    <property type="molecule type" value="Genomic_DNA"/>
</dbReference>
<evidence type="ECO:0000313" key="2">
    <source>
        <dbReference type="Proteomes" id="UP000177122"/>
    </source>
</evidence>
<organism evidence="1 2">
    <name type="scientific">Candidatus Lloydbacteria bacterium RIFCSPHIGHO2_01_FULL_49_22</name>
    <dbReference type="NCBI Taxonomy" id="1798658"/>
    <lineage>
        <taxon>Bacteria</taxon>
        <taxon>Candidatus Lloydiibacteriota</taxon>
    </lineage>
</organism>
<protein>
    <submittedName>
        <fullName evidence="1">Uncharacterized protein</fullName>
    </submittedName>
</protein>
<comment type="caution">
    <text evidence="1">The sequence shown here is derived from an EMBL/GenBank/DDBJ whole genome shotgun (WGS) entry which is preliminary data.</text>
</comment>